<dbReference type="CDD" id="cd06261">
    <property type="entry name" value="TM_PBP2"/>
    <property type="match status" value="2"/>
</dbReference>
<evidence type="ECO:0000256" key="5">
    <source>
        <dbReference type="RuleBase" id="RU363032"/>
    </source>
</evidence>
<evidence type="ECO:0000313" key="8">
    <source>
        <dbReference type="Proteomes" id="UP001053296"/>
    </source>
</evidence>
<dbReference type="PANTHER" id="PTHR43496">
    <property type="entry name" value="PROTEIN LPLB"/>
    <property type="match status" value="1"/>
</dbReference>
<dbReference type="PANTHER" id="PTHR43496:SF1">
    <property type="entry name" value="POLYGALACTURONAN_RHAMNOGALACTURONAN TRANSPORT SYSTEM PERMEASE PROTEIN YTEP"/>
    <property type="match status" value="1"/>
</dbReference>
<feature type="transmembrane region" description="Helical" evidence="5">
    <location>
        <begin position="109"/>
        <end position="128"/>
    </location>
</feature>
<evidence type="ECO:0000256" key="2">
    <source>
        <dbReference type="ARBA" id="ARBA00022692"/>
    </source>
</evidence>
<feature type="transmembrane region" description="Helical" evidence="5">
    <location>
        <begin position="530"/>
        <end position="550"/>
    </location>
</feature>
<feature type="transmembrane region" description="Helical" evidence="5">
    <location>
        <begin position="385"/>
        <end position="405"/>
    </location>
</feature>
<sequence>MRKHTYSAPGEVGPWVILSWTIIAFLAYWLLPWIALDYGLTDSTMEELLDAMAWNYSSLTMIVPAYLALIMPFAWIRLPGKGKGIVFTTLAGLGITGILYAFISTNTALGLGAGVVILCLAALGAIGVSELGYQRGDTFIAGAVIFVIFMVITFIFFPVWEIFNKLIFDGSGELAPFQFFEIITSFGIGRVIWNTLKLAFSVGAATTLFGLIFALYAVRATTRLRYLIRVFYILPIITPPFVVGMAMILLFGRAGMINDGLMMLFGPHGSLIPDIFERSGYIYGYPGIFLAQVLSLTPVSYMVISGMLSSINPAMEEASLTMRADRWATLWNVTFPLLRPAIANAFLLGMISSAADFGNPLVLGGDYDVLSTEIYFSIAGAQLDFTKAAALGLILLILSLSVFLIQKKWVGKKSYVTVTGVETAGNLTPLPAGLQRGLTLFISIWLVLVGFLYVSIFLGGFVTQWGADYSLTMKHHTELWLNGFSSGGWPSFFNSLSYSMLAAPLTTMAGILIAYILTRRKFLGRGIIDFGTVLIFAIPGTVTGVAYILAFNTSPLELTGTAAILIITMAIRAMPVGIRGGMSALSQISTNLEEASLLQRAGSFKTLKSVLLPLLKSTIVSSMAYSFIRAMTTVSAVIFLATAGTDVATTYILSRVESGETGVAVAYGSVLILIMLFFTLLVQAFTGRSKTEREVKTIRG</sequence>
<feature type="transmembrane region" description="Helical" evidence="5">
    <location>
        <begin position="140"/>
        <end position="160"/>
    </location>
</feature>
<feature type="transmembrane region" description="Helical" evidence="5">
    <location>
        <begin position="496"/>
        <end position="518"/>
    </location>
</feature>
<keyword evidence="5" id="KW-0813">Transport</keyword>
<keyword evidence="3 5" id="KW-1133">Transmembrane helix</keyword>
<feature type="transmembrane region" description="Helical" evidence="5">
    <location>
        <begin position="230"/>
        <end position="252"/>
    </location>
</feature>
<dbReference type="SUPFAM" id="SSF161098">
    <property type="entry name" value="MetI-like"/>
    <property type="match status" value="2"/>
</dbReference>
<dbReference type="Proteomes" id="UP001053296">
    <property type="component" value="Chromosome"/>
</dbReference>
<feature type="transmembrane region" description="Helical" evidence="5">
    <location>
        <begin position="329"/>
        <end position="351"/>
    </location>
</feature>
<feature type="transmembrane region" description="Helical" evidence="5">
    <location>
        <begin position="288"/>
        <end position="308"/>
    </location>
</feature>
<feature type="transmembrane region" description="Helical" evidence="5">
    <location>
        <begin position="664"/>
        <end position="686"/>
    </location>
</feature>
<keyword evidence="8" id="KW-1185">Reference proteome</keyword>
<gene>
    <name evidence="7" type="ORF">PSDVSF_24800</name>
</gene>
<dbReference type="Gene3D" id="1.10.3720.10">
    <property type="entry name" value="MetI-like"/>
    <property type="match status" value="2"/>
</dbReference>
<feature type="transmembrane region" description="Helical" evidence="5">
    <location>
        <begin position="85"/>
        <end position="103"/>
    </location>
</feature>
<comment type="subcellular location">
    <subcellularLocation>
        <location evidence="1 5">Cell membrane</location>
        <topology evidence="1 5">Multi-pass membrane protein</topology>
    </subcellularLocation>
</comment>
<proteinExistence type="inferred from homology"/>
<feature type="transmembrane region" description="Helical" evidence="5">
    <location>
        <begin position="556"/>
        <end position="574"/>
    </location>
</feature>
<feature type="transmembrane region" description="Helical" evidence="5">
    <location>
        <begin position="12"/>
        <end position="36"/>
    </location>
</feature>
<keyword evidence="4 5" id="KW-0472">Membrane</keyword>
<accession>A0ABM7P8K7</accession>
<dbReference type="EMBL" id="AP024485">
    <property type="protein sequence ID" value="BCS89238.1"/>
    <property type="molecule type" value="Genomic_DNA"/>
</dbReference>
<feature type="transmembrane region" description="Helical" evidence="5">
    <location>
        <begin position="198"/>
        <end position="218"/>
    </location>
</feature>
<evidence type="ECO:0000313" key="7">
    <source>
        <dbReference type="EMBL" id="BCS89238.1"/>
    </source>
</evidence>
<evidence type="ECO:0000259" key="6">
    <source>
        <dbReference type="PROSITE" id="PS50928"/>
    </source>
</evidence>
<comment type="similarity">
    <text evidence="5">Belongs to the binding-protein-dependent transport system permease family.</text>
</comment>
<evidence type="ECO:0000256" key="4">
    <source>
        <dbReference type="ARBA" id="ARBA00023136"/>
    </source>
</evidence>
<dbReference type="Pfam" id="PF00528">
    <property type="entry name" value="BPD_transp_1"/>
    <property type="match status" value="2"/>
</dbReference>
<keyword evidence="2 5" id="KW-0812">Transmembrane</keyword>
<feature type="transmembrane region" description="Helical" evidence="5">
    <location>
        <begin position="56"/>
        <end position="78"/>
    </location>
</feature>
<feature type="transmembrane region" description="Helical" evidence="5">
    <location>
        <begin position="438"/>
        <end position="462"/>
    </location>
</feature>
<organism evidence="7 8">
    <name type="scientific">Pseudodesulfovibrio sediminis</name>
    <dbReference type="NCBI Taxonomy" id="2810563"/>
    <lineage>
        <taxon>Bacteria</taxon>
        <taxon>Pseudomonadati</taxon>
        <taxon>Thermodesulfobacteriota</taxon>
        <taxon>Desulfovibrionia</taxon>
        <taxon>Desulfovibrionales</taxon>
        <taxon>Desulfovibrionaceae</taxon>
    </lineage>
</organism>
<dbReference type="InterPro" id="IPR035906">
    <property type="entry name" value="MetI-like_sf"/>
</dbReference>
<feature type="transmembrane region" description="Helical" evidence="5">
    <location>
        <begin position="624"/>
        <end position="644"/>
    </location>
</feature>
<dbReference type="InterPro" id="IPR000515">
    <property type="entry name" value="MetI-like"/>
</dbReference>
<feature type="domain" description="ABC transmembrane type-1" evidence="6">
    <location>
        <begin position="192"/>
        <end position="406"/>
    </location>
</feature>
<dbReference type="RefSeq" id="WP_229591219.1">
    <property type="nucleotide sequence ID" value="NZ_AP024485.1"/>
</dbReference>
<reference evidence="7" key="1">
    <citation type="journal article" date="2022" name="Arch. Microbiol.">
        <title>Pseudodesulfovibrio sediminis sp. nov., a mesophilic and neutrophilic sulfate-reducing bacterium isolated from sediment of a brackish lake.</title>
        <authorList>
            <person name="Takahashi A."/>
            <person name="Kojima H."/>
            <person name="Watanabe M."/>
            <person name="Fukui M."/>
        </authorList>
    </citation>
    <scope>NUCLEOTIDE SEQUENCE</scope>
    <source>
        <strain evidence="7">SF6</strain>
    </source>
</reference>
<dbReference type="PROSITE" id="PS50928">
    <property type="entry name" value="ABC_TM1"/>
    <property type="match status" value="2"/>
</dbReference>
<name>A0ABM7P8K7_9BACT</name>
<evidence type="ECO:0000256" key="3">
    <source>
        <dbReference type="ARBA" id="ARBA00022989"/>
    </source>
</evidence>
<feature type="domain" description="ABC transmembrane type-1" evidence="6">
    <location>
        <begin position="492"/>
        <end position="682"/>
    </location>
</feature>
<evidence type="ECO:0000256" key="1">
    <source>
        <dbReference type="ARBA" id="ARBA00004651"/>
    </source>
</evidence>
<protein>
    <submittedName>
        <fullName evidence="7">Iron ABC transporter permease</fullName>
    </submittedName>
</protein>